<gene>
    <name evidence="1" type="ORF">ORJ04_22555</name>
</gene>
<evidence type="ECO:0000313" key="2">
    <source>
        <dbReference type="Proteomes" id="UP001231109"/>
    </source>
</evidence>
<organism evidence="1 2">
    <name type="scientific">Rheinheimera baltica</name>
    <dbReference type="NCBI Taxonomy" id="67576"/>
    <lineage>
        <taxon>Bacteria</taxon>
        <taxon>Pseudomonadati</taxon>
        <taxon>Pseudomonadota</taxon>
        <taxon>Gammaproteobacteria</taxon>
        <taxon>Chromatiales</taxon>
        <taxon>Chromatiaceae</taxon>
        <taxon>Rheinheimera</taxon>
    </lineage>
</organism>
<name>A0ABT9I5P1_9GAMM</name>
<comment type="caution">
    <text evidence="1">The sequence shown here is derived from an EMBL/GenBank/DDBJ whole genome shotgun (WGS) entry which is preliminary data.</text>
</comment>
<reference evidence="1 2" key="1">
    <citation type="submission" date="2022-11" db="EMBL/GenBank/DDBJ databases">
        <title>Viruses from the air-sea interface of a natural surface slick.</title>
        <authorList>
            <person name="Rahlff J."/>
            <person name="Holmfeldt K."/>
        </authorList>
    </citation>
    <scope>NUCLEOTIDE SEQUENCE [LARGE SCALE GENOMIC DNA]</scope>
    <source>
        <strain evidence="1 2">SMS4</strain>
    </source>
</reference>
<dbReference type="EMBL" id="JAPJDZ010000271">
    <property type="protein sequence ID" value="MDP5138731.1"/>
    <property type="molecule type" value="Genomic_DNA"/>
</dbReference>
<dbReference type="Proteomes" id="UP001231109">
    <property type="component" value="Unassembled WGS sequence"/>
</dbReference>
<evidence type="ECO:0000313" key="1">
    <source>
        <dbReference type="EMBL" id="MDP5138731.1"/>
    </source>
</evidence>
<sequence>MFREIEQIESTLEASKKLVTLLNSKGIKTKPELSEAFENISSLKSYIEKNCKEDIQEHFDGMDWEIEGNLGLTLLMCIVLPENSNRLWFESYDDGSEEEITEDLLNEIAGSTNGEWKLDNLDVEFDEDEESLRVSFSSFGEKHEWELESPIVDELVFELKSFSDKYLKNGKLFINPTEEEIPIFYLPELIVNEMNEEYSVEF</sequence>
<accession>A0ABT9I5P1</accession>
<protein>
    <submittedName>
        <fullName evidence="1">Uncharacterized protein</fullName>
    </submittedName>
</protein>
<proteinExistence type="predicted"/>
<dbReference type="RefSeq" id="WP_305977832.1">
    <property type="nucleotide sequence ID" value="NZ_JAPJDY010000003.1"/>
</dbReference>
<keyword evidence="2" id="KW-1185">Reference proteome</keyword>